<accession>A0ABD1C8X3</accession>
<sequence>MTAYKTPIGRTPFQLLYGKACHLPVEVEYKAIWATRLLNFDLKTAQEKREMDLHELEEVRLDAYENSKIYKERTKDFHDKKILPKDFKSGDHVLLFNSRLKLFPGKLKSRWSGPFYIKEVLPYGAIALIGKNEREFTVNGQRVKSYAADIIIPEGPSIPLYESSQA</sequence>
<proteinExistence type="predicted"/>
<reference evidence="1 2" key="1">
    <citation type="submission" date="2024-04" db="EMBL/GenBank/DDBJ databases">
        <title>Genome assembly C_amara_ONT_v2.</title>
        <authorList>
            <person name="Yant L."/>
            <person name="Moore C."/>
            <person name="Slenker M."/>
        </authorList>
    </citation>
    <scope>NUCLEOTIDE SEQUENCE [LARGE SCALE GENOMIC DNA]</scope>
    <source>
        <tissue evidence="1">Leaf</tissue>
    </source>
</reference>
<protein>
    <recommendedName>
        <fullName evidence="3">Reverse transcriptase domain-containing protein</fullName>
    </recommendedName>
</protein>
<keyword evidence="2" id="KW-1185">Reference proteome</keyword>
<dbReference type="EMBL" id="JBANAX010000016">
    <property type="protein sequence ID" value="KAL1225928.1"/>
    <property type="molecule type" value="Genomic_DNA"/>
</dbReference>
<gene>
    <name evidence="1" type="ORF">V5N11_019612</name>
</gene>
<organism evidence="1 2">
    <name type="scientific">Cardamine amara subsp. amara</name>
    <dbReference type="NCBI Taxonomy" id="228776"/>
    <lineage>
        <taxon>Eukaryota</taxon>
        <taxon>Viridiplantae</taxon>
        <taxon>Streptophyta</taxon>
        <taxon>Embryophyta</taxon>
        <taxon>Tracheophyta</taxon>
        <taxon>Spermatophyta</taxon>
        <taxon>Magnoliopsida</taxon>
        <taxon>eudicotyledons</taxon>
        <taxon>Gunneridae</taxon>
        <taxon>Pentapetalae</taxon>
        <taxon>rosids</taxon>
        <taxon>malvids</taxon>
        <taxon>Brassicales</taxon>
        <taxon>Brassicaceae</taxon>
        <taxon>Cardamineae</taxon>
        <taxon>Cardamine</taxon>
    </lineage>
</organism>
<dbReference type="PANTHER" id="PTHR47266">
    <property type="entry name" value="ENDONUCLEASE-RELATED"/>
    <property type="match status" value="1"/>
</dbReference>
<evidence type="ECO:0000313" key="2">
    <source>
        <dbReference type="Proteomes" id="UP001558713"/>
    </source>
</evidence>
<name>A0ABD1C8X3_CARAN</name>
<evidence type="ECO:0000313" key="1">
    <source>
        <dbReference type="EMBL" id="KAL1225928.1"/>
    </source>
</evidence>
<dbReference type="AlphaFoldDB" id="A0ABD1C8X3"/>
<dbReference type="Gene3D" id="6.10.20.110">
    <property type="match status" value="1"/>
</dbReference>
<dbReference type="Proteomes" id="UP001558713">
    <property type="component" value="Unassembled WGS sequence"/>
</dbReference>
<dbReference type="InterPro" id="IPR052160">
    <property type="entry name" value="Gypsy_RT_Integrase-like"/>
</dbReference>
<comment type="caution">
    <text evidence="1">The sequence shown here is derived from an EMBL/GenBank/DDBJ whole genome shotgun (WGS) entry which is preliminary data.</text>
</comment>
<evidence type="ECO:0008006" key="3">
    <source>
        <dbReference type="Google" id="ProtNLM"/>
    </source>
</evidence>